<feature type="repeat" description="TNFR-Cys" evidence="1">
    <location>
        <begin position="66"/>
        <end position="105"/>
    </location>
</feature>
<comment type="caution">
    <text evidence="6">The sequence shown here is derived from an EMBL/GenBank/DDBJ whole genome shotgun (WGS) entry which is preliminary data.</text>
</comment>
<organism evidence="6 7">
    <name type="scientific">Takifugu flavidus</name>
    <name type="common">sansaifugu</name>
    <dbReference type="NCBI Taxonomy" id="433684"/>
    <lineage>
        <taxon>Eukaryota</taxon>
        <taxon>Metazoa</taxon>
        <taxon>Chordata</taxon>
        <taxon>Craniata</taxon>
        <taxon>Vertebrata</taxon>
        <taxon>Euteleostomi</taxon>
        <taxon>Actinopterygii</taxon>
        <taxon>Neopterygii</taxon>
        <taxon>Teleostei</taxon>
        <taxon>Neoteleostei</taxon>
        <taxon>Acanthomorphata</taxon>
        <taxon>Eupercaria</taxon>
        <taxon>Tetraodontiformes</taxon>
        <taxon>Tetradontoidea</taxon>
        <taxon>Tetraodontidae</taxon>
        <taxon>Takifugu</taxon>
    </lineage>
</organism>
<dbReference type="SUPFAM" id="SSF57586">
    <property type="entry name" value="TNF receptor-like"/>
    <property type="match status" value="2"/>
</dbReference>
<keyword evidence="4" id="KW-0732">Signal</keyword>
<sequence>MAVTLWMMLLCLLMHGSFCTNEHIESGCLKWSLDKTDENNVCCDVCRPGNHLVKRCGPSPEELCTPCKPNRFTVQPDSFKCSQCTQCVGAQILLEKCTPTRDTVCGCKEGLMCGDDQCSFCITACVNGTFYDQMQQRCKPWSTRCRNPDQVIVAKGDAFSDIKCDDATASADYVDTLVLALLPGMVILLLLLIIFSVTLKLQQEKKSEKTKLETPVIGTPTDNDDHMTLIAIECSFHEAEQEQGSSLESLVSENSTKELIE</sequence>
<protein>
    <recommendedName>
        <fullName evidence="5">TNFR-Cys domain-containing protein</fullName>
    </recommendedName>
</protein>
<keyword evidence="1" id="KW-1015">Disulfide bond</keyword>
<evidence type="ECO:0000259" key="5">
    <source>
        <dbReference type="PROSITE" id="PS50050"/>
    </source>
</evidence>
<name>A0A5C6MU32_9TELE</name>
<dbReference type="SMART" id="SM00208">
    <property type="entry name" value="TNFR"/>
    <property type="match status" value="2"/>
</dbReference>
<evidence type="ECO:0000256" key="1">
    <source>
        <dbReference type="PROSITE-ProRule" id="PRU00206"/>
    </source>
</evidence>
<dbReference type="InterPro" id="IPR001368">
    <property type="entry name" value="TNFR/NGFR_Cys_rich_reg"/>
</dbReference>
<dbReference type="Gene3D" id="2.10.50.10">
    <property type="entry name" value="Tumor Necrosis Factor Receptor, subunit A, domain 2"/>
    <property type="match status" value="2"/>
</dbReference>
<dbReference type="GO" id="GO:0038023">
    <property type="term" value="F:signaling receptor activity"/>
    <property type="evidence" value="ECO:0007669"/>
    <property type="project" value="TreeGrafter"/>
</dbReference>
<feature type="disulfide bond" evidence="1">
    <location>
        <begin position="87"/>
        <end position="105"/>
    </location>
</feature>
<dbReference type="Proteomes" id="UP000324091">
    <property type="component" value="Chromosome 8"/>
</dbReference>
<dbReference type="EMBL" id="RHFK02000021">
    <property type="protein sequence ID" value="TWW56990.1"/>
    <property type="molecule type" value="Genomic_DNA"/>
</dbReference>
<dbReference type="PROSITE" id="PS00652">
    <property type="entry name" value="TNFR_NGFR_1"/>
    <property type="match status" value="1"/>
</dbReference>
<feature type="domain" description="TNFR-Cys" evidence="5">
    <location>
        <begin position="66"/>
        <end position="105"/>
    </location>
</feature>
<feature type="compositionally biased region" description="Polar residues" evidence="2">
    <location>
        <begin position="242"/>
        <end position="254"/>
    </location>
</feature>
<dbReference type="PROSITE" id="PS50050">
    <property type="entry name" value="TNFR_NGFR_2"/>
    <property type="match status" value="1"/>
</dbReference>
<keyword evidence="3" id="KW-1133">Transmembrane helix</keyword>
<accession>A0A5C6MU32</accession>
<feature type="region of interest" description="Disordered" evidence="2">
    <location>
        <begin position="240"/>
        <end position="261"/>
    </location>
</feature>
<dbReference type="Pfam" id="PF00020">
    <property type="entry name" value="TNFR_c6"/>
    <property type="match status" value="2"/>
</dbReference>
<keyword evidence="3" id="KW-0472">Membrane</keyword>
<evidence type="ECO:0000256" key="3">
    <source>
        <dbReference type="SAM" id="Phobius"/>
    </source>
</evidence>
<feature type="transmembrane region" description="Helical" evidence="3">
    <location>
        <begin position="177"/>
        <end position="199"/>
    </location>
</feature>
<reference evidence="6 7" key="1">
    <citation type="submission" date="2019-04" db="EMBL/GenBank/DDBJ databases">
        <title>Chromosome genome assembly for Takifugu flavidus.</title>
        <authorList>
            <person name="Xiao S."/>
        </authorList>
    </citation>
    <scope>NUCLEOTIDE SEQUENCE [LARGE SCALE GENOMIC DNA]</scope>
    <source>
        <strain evidence="6">HTHZ2018</strain>
        <tissue evidence="6">Muscle</tissue>
    </source>
</reference>
<feature type="disulfide bond" evidence="1">
    <location>
        <begin position="84"/>
        <end position="97"/>
    </location>
</feature>
<evidence type="ECO:0000313" key="6">
    <source>
        <dbReference type="EMBL" id="TWW56990.1"/>
    </source>
</evidence>
<comment type="caution">
    <text evidence="1">Lacks conserved residue(s) required for the propagation of feature annotation.</text>
</comment>
<dbReference type="PANTHER" id="PTHR47139">
    <property type="entry name" value="TUMOR NECROSIS FACTOR RECEPTOR SUPERFAMILY MEMBER 9"/>
    <property type="match status" value="1"/>
</dbReference>
<dbReference type="PANTHER" id="PTHR47139:SF4">
    <property type="entry name" value="TUMOR NECROSIS FACTOR RECEPTOR SUPERFAMILY MEMBER 9 ISOFORM X1-RELATED"/>
    <property type="match status" value="1"/>
</dbReference>
<keyword evidence="3" id="KW-0812">Transmembrane</keyword>
<feature type="signal peptide" evidence="4">
    <location>
        <begin position="1"/>
        <end position="19"/>
    </location>
</feature>
<dbReference type="GO" id="GO:0042127">
    <property type="term" value="P:regulation of cell population proliferation"/>
    <property type="evidence" value="ECO:0007669"/>
    <property type="project" value="TreeGrafter"/>
</dbReference>
<evidence type="ECO:0000256" key="2">
    <source>
        <dbReference type="SAM" id="MobiDB-lite"/>
    </source>
</evidence>
<evidence type="ECO:0000256" key="4">
    <source>
        <dbReference type="SAM" id="SignalP"/>
    </source>
</evidence>
<keyword evidence="7" id="KW-1185">Reference proteome</keyword>
<evidence type="ECO:0000313" key="7">
    <source>
        <dbReference type="Proteomes" id="UP000324091"/>
    </source>
</evidence>
<dbReference type="AlphaFoldDB" id="A0A5C6MU32"/>
<proteinExistence type="predicted"/>
<gene>
    <name evidence="6" type="ORF">D4764_08G0009770</name>
</gene>
<feature type="chain" id="PRO_5022683161" description="TNFR-Cys domain-containing protein" evidence="4">
    <location>
        <begin position="20"/>
        <end position="261"/>
    </location>
</feature>